<dbReference type="EMBL" id="KN833020">
    <property type="protein sequence ID" value="KIM78007.1"/>
    <property type="molecule type" value="Genomic_DNA"/>
</dbReference>
<evidence type="ECO:0000313" key="1">
    <source>
        <dbReference type="EMBL" id="KIM78007.1"/>
    </source>
</evidence>
<evidence type="ECO:0000313" key="2">
    <source>
        <dbReference type="Proteomes" id="UP000054166"/>
    </source>
</evidence>
<dbReference type="InParanoid" id="A0A0C3BKZ1"/>
<reference evidence="1 2" key="1">
    <citation type="submission" date="2014-04" db="EMBL/GenBank/DDBJ databases">
        <authorList>
            <consortium name="DOE Joint Genome Institute"/>
            <person name="Kuo A."/>
            <person name="Tarkka M."/>
            <person name="Buscot F."/>
            <person name="Kohler A."/>
            <person name="Nagy L.G."/>
            <person name="Floudas D."/>
            <person name="Copeland A."/>
            <person name="Barry K.W."/>
            <person name="Cichocki N."/>
            <person name="Veneault-Fourrey C."/>
            <person name="LaButti K."/>
            <person name="Lindquist E.A."/>
            <person name="Lipzen A."/>
            <person name="Lundell T."/>
            <person name="Morin E."/>
            <person name="Murat C."/>
            <person name="Sun H."/>
            <person name="Tunlid A."/>
            <person name="Henrissat B."/>
            <person name="Grigoriev I.V."/>
            <person name="Hibbett D.S."/>
            <person name="Martin F."/>
            <person name="Nordberg H.P."/>
            <person name="Cantor M.N."/>
            <person name="Hua S.X."/>
        </authorList>
    </citation>
    <scope>NUCLEOTIDE SEQUENCE [LARGE SCALE GENOMIC DNA]</scope>
    <source>
        <strain evidence="1 2">F 1598</strain>
    </source>
</reference>
<keyword evidence="2" id="KW-1185">Reference proteome</keyword>
<dbReference type="HOGENOM" id="CLU_1337950_0_0_1"/>
<gene>
    <name evidence="1" type="ORF">PILCRDRAFT_608387</name>
</gene>
<protein>
    <submittedName>
        <fullName evidence="1">Uncharacterized protein</fullName>
    </submittedName>
</protein>
<dbReference type="AlphaFoldDB" id="A0A0C3BKZ1"/>
<dbReference type="STRING" id="765440.A0A0C3BKZ1"/>
<proteinExistence type="predicted"/>
<accession>A0A0C3BKZ1</accession>
<dbReference type="Proteomes" id="UP000054166">
    <property type="component" value="Unassembled WGS sequence"/>
</dbReference>
<name>A0A0C3BKZ1_PILCF</name>
<reference evidence="2" key="2">
    <citation type="submission" date="2015-01" db="EMBL/GenBank/DDBJ databases">
        <title>Evolutionary Origins and Diversification of the Mycorrhizal Mutualists.</title>
        <authorList>
            <consortium name="DOE Joint Genome Institute"/>
            <consortium name="Mycorrhizal Genomics Consortium"/>
            <person name="Kohler A."/>
            <person name="Kuo A."/>
            <person name="Nagy L.G."/>
            <person name="Floudas D."/>
            <person name="Copeland A."/>
            <person name="Barry K.W."/>
            <person name="Cichocki N."/>
            <person name="Veneault-Fourrey C."/>
            <person name="LaButti K."/>
            <person name="Lindquist E.A."/>
            <person name="Lipzen A."/>
            <person name="Lundell T."/>
            <person name="Morin E."/>
            <person name="Murat C."/>
            <person name="Riley R."/>
            <person name="Ohm R."/>
            <person name="Sun H."/>
            <person name="Tunlid A."/>
            <person name="Henrissat B."/>
            <person name="Grigoriev I.V."/>
            <person name="Hibbett D.S."/>
            <person name="Martin F."/>
        </authorList>
    </citation>
    <scope>NUCLEOTIDE SEQUENCE [LARGE SCALE GENOMIC DNA]</scope>
    <source>
        <strain evidence="2">F 1598</strain>
    </source>
</reference>
<sequence>MLLGKDLSRYLGIRVLRKEAVMYLLTLGASPLPRPLNSLASREHLRPWLTRLFLCILWPGLCKARQDNVRIPDNLVAFICLLVQLHSTGYPGRRLADFLQNILSDNLVGSRNVWNGALPRPVSDLYEYTSPHKTRLDPREAELEAIVATSLQGLPFAVQMSPRLAIGAQDIGLFAARISENLALKFFNPIQIDPVISLVFYKAKT</sequence>
<organism evidence="1 2">
    <name type="scientific">Piloderma croceum (strain F 1598)</name>
    <dbReference type="NCBI Taxonomy" id="765440"/>
    <lineage>
        <taxon>Eukaryota</taxon>
        <taxon>Fungi</taxon>
        <taxon>Dikarya</taxon>
        <taxon>Basidiomycota</taxon>
        <taxon>Agaricomycotina</taxon>
        <taxon>Agaricomycetes</taxon>
        <taxon>Agaricomycetidae</taxon>
        <taxon>Atheliales</taxon>
        <taxon>Atheliaceae</taxon>
        <taxon>Piloderma</taxon>
    </lineage>
</organism>
<dbReference type="OrthoDB" id="2423701at2759"/>